<evidence type="ECO:0008006" key="4">
    <source>
        <dbReference type="Google" id="ProtNLM"/>
    </source>
</evidence>
<dbReference type="RefSeq" id="WP_377246831.1">
    <property type="nucleotide sequence ID" value="NZ_JBHLXP010000005.1"/>
</dbReference>
<name>A0ABV6BIQ9_9GAMM</name>
<comment type="caution">
    <text evidence="2">The sequence shown here is derived from an EMBL/GenBank/DDBJ whole genome shotgun (WGS) entry which is preliminary data.</text>
</comment>
<keyword evidence="1" id="KW-0472">Membrane</keyword>
<proteinExistence type="predicted"/>
<keyword evidence="1" id="KW-1133">Transmembrane helix</keyword>
<gene>
    <name evidence="2" type="ORF">ACFFJP_16800</name>
</gene>
<evidence type="ECO:0000256" key="1">
    <source>
        <dbReference type="SAM" id="Phobius"/>
    </source>
</evidence>
<accession>A0ABV6BIQ9</accession>
<dbReference type="SUPFAM" id="SSF160355">
    <property type="entry name" value="Bacterial polysaccharide co-polymerase-like"/>
    <property type="match status" value="1"/>
</dbReference>
<feature type="transmembrane region" description="Helical" evidence="1">
    <location>
        <begin position="239"/>
        <end position="262"/>
    </location>
</feature>
<dbReference type="Proteomes" id="UP001589813">
    <property type="component" value="Unassembled WGS sequence"/>
</dbReference>
<organism evidence="2 3">
    <name type="scientific">Rheinheimera tilapiae</name>
    <dbReference type="NCBI Taxonomy" id="875043"/>
    <lineage>
        <taxon>Bacteria</taxon>
        <taxon>Pseudomonadati</taxon>
        <taxon>Pseudomonadota</taxon>
        <taxon>Gammaproteobacteria</taxon>
        <taxon>Chromatiales</taxon>
        <taxon>Chromatiaceae</taxon>
        <taxon>Rheinheimera</taxon>
    </lineage>
</organism>
<reference evidence="2 3" key="1">
    <citation type="submission" date="2024-09" db="EMBL/GenBank/DDBJ databases">
        <authorList>
            <person name="Sun Q."/>
            <person name="Mori K."/>
        </authorList>
    </citation>
    <scope>NUCLEOTIDE SEQUENCE [LARGE SCALE GENOMIC DNA]</scope>
    <source>
        <strain evidence="2 3">KCTC 23315</strain>
    </source>
</reference>
<evidence type="ECO:0000313" key="2">
    <source>
        <dbReference type="EMBL" id="MFC0049963.1"/>
    </source>
</evidence>
<protein>
    <recommendedName>
        <fullName evidence="4">Polysaccharide chain length determinant N-terminal domain-containing protein</fullName>
    </recommendedName>
</protein>
<keyword evidence="3" id="KW-1185">Reference proteome</keyword>
<keyword evidence="1" id="KW-0812">Transmembrane</keyword>
<sequence length="264" mass="29511">MLTTELEFTGQLYLVVRRLKWWLLVVAAACALAGAVYVKQHRFPASVDGHFSLTETRVSLLAADYQQVAANTQLFIGALEVDELARFSLLIDSATVWNGLWQDKTWCQQQPAWCANDATAAAKLSSQWKAAFSQEHKRRGNLLYFRLKAESPELAATLLEQLIQQAERQDQQERLQRLHTQQQQLQQALDSAATVGERSELTRLLDQNLAAQNLWRQGYYPALKPVAALQQKAAKAPSLLLSSLAAALFGTLLALTLALLLLRK</sequence>
<feature type="transmembrane region" description="Helical" evidence="1">
    <location>
        <begin position="20"/>
        <end position="38"/>
    </location>
</feature>
<dbReference type="EMBL" id="JBHLXP010000005">
    <property type="protein sequence ID" value="MFC0049963.1"/>
    <property type="molecule type" value="Genomic_DNA"/>
</dbReference>
<evidence type="ECO:0000313" key="3">
    <source>
        <dbReference type="Proteomes" id="UP001589813"/>
    </source>
</evidence>